<dbReference type="Proteomes" id="UP001247307">
    <property type="component" value="Unassembled WGS sequence"/>
</dbReference>
<evidence type="ECO:0000256" key="3">
    <source>
        <dbReference type="ARBA" id="ARBA00023163"/>
    </source>
</evidence>
<protein>
    <submittedName>
        <fullName evidence="6">AcrR family transcriptional regulator</fullName>
    </submittedName>
</protein>
<dbReference type="PANTHER" id="PTHR30055">
    <property type="entry name" value="HTH-TYPE TRANSCRIPTIONAL REGULATOR RUTR"/>
    <property type="match status" value="1"/>
</dbReference>
<keyword evidence="3" id="KW-0804">Transcription</keyword>
<name>A0AAE4C788_9MICC</name>
<evidence type="ECO:0000313" key="6">
    <source>
        <dbReference type="EMBL" id="MDR6892299.1"/>
    </source>
</evidence>
<dbReference type="GO" id="GO:0000976">
    <property type="term" value="F:transcription cis-regulatory region binding"/>
    <property type="evidence" value="ECO:0007669"/>
    <property type="project" value="TreeGrafter"/>
</dbReference>
<dbReference type="PROSITE" id="PS50977">
    <property type="entry name" value="HTH_TETR_2"/>
    <property type="match status" value="1"/>
</dbReference>
<feature type="DNA-binding region" description="H-T-H motif" evidence="4">
    <location>
        <begin position="32"/>
        <end position="51"/>
    </location>
</feature>
<dbReference type="SUPFAM" id="SSF46689">
    <property type="entry name" value="Homeodomain-like"/>
    <property type="match status" value="1"/>
</dbReference>
<dbReference type="AlphaFoldDB" id="A0AAE4C788"/>
<dbReference type="InterPro" id="IPR025996">
    <property type="entry name" value="MT1864/Rv1816-like_C"/>
</dbReference>
<evidence type="ECO:0000256" key="4">
    <source>
        <dbReference type="PROSITE-ProRule" id="PRU00335"/>
    </source>
</evidence>
<dbReference type="InterPro" id="IPR009057">
    <property type="entry name" value="Homeodomain-like_sf"/>
</dbReference>
<accession>A0AAE4C788</accession>
<dbReference type="Gene3D" id="1.10.357.10">
    <property type="entry name" value="Tetracycline Repressor, domain 2"/>
    <property type="match status" value="1"/>
</dbReference>
<organism evidence="6 7">
    <name type="scientific">Falsarthrobacter nasiphocae</name>
    <dbReference type="NCBI Taxonomy" id="189863"/>
    <lineage>
        <taxon>Bacteria</taxon>
        <taxon>Bacillati</taxon>
        <taxon>Actinomycetota</taxon>
        <taxon>Actinomycetes</taxon>
        <taxon>Micrococcales</taxon>
        <taxon>Micrococcaceae</taxon>
        <taxon>Falsarthrobacter</taxon>
    </lineage>
</organism>
<dbReference type="GO" id="GO:0003700">
    <property type="term" value="F:DNA-binding transcription factor activity"/>
    <property type="evidence" value="ECO:0007669"/>
    <property type="project" value="TreeGrafter"/>
</dbReference>
<dbReference type="EMBL" id="JAVDUI010000001">
    <property type="protein sequence ID" value="MDR6892299.1"/>
    <property type="molecule type" value="Genomic_DNA"/>
</dbReference>
<keyword evidence="1" id="KW-0805">Transcription regulation</keyword>
<evidence type="ECO:0000313" key="7">
    <source>
        <dbReference type="Proteomes" id="UP001247307"/>
    </source>
</evidence>
<proteinExistence type="predicted"/>
<dbReference type="PANTHER" id="PTHR30055:SF234">
    <property type="entry name" value="HTH-TYPE TRANSCRIPTIONAL REGULATOR BETI"/>
    <property type="match status" value="1"/>
</dbReference>
<feature type="domain" description="HTH tetR-type" evidence="5">
    <location>
        <begin position="9"/>
        <end position="69"/>
    </location>
</feature>
<dbReference type="SUPFAM" id="SSF48498">
    <property type="entry name" value="Tetracyclin repressor-like, C-terminal domain"/>
    <property type="match status" value="1"/>
</dbReference>
<dbReference type="InterPro" id="IPR001647">
    <property type="entry name" value="HTH_TetR"/>
</dbReference>
<dbReference type="InterPro" id="IPR050109">
    <property type="entry name" value="HTH-type_TetR-like_transc_reg"/>
</dbReference>
<sequence length="192" mass="20709">MARPVQYGEDHRRLLLDAAARIMAAEGPGGLSLRGVAAEVGVSTTAVYSLVGNKRALEREVSLAAIESFTRAQESARRGEDPVDDLSYLGRSYRQWALDNPALYRVMFGGRSQVLPEGPRALVPLTQTLEILDAQGRLAGSVGEATYSIWACVHGAVSLELSGPGPWADTYPALLRSLGRAWVIGVPEKYRS</sequence>
<keyword evidence="2 4" id="KW-0238">DNA-binding</keyword>
<dbReference type="InterPro" id="IPR036271">
    <property type="entry name" value="Tet_transcr_reg_TetR-rel_C_sf"/>
</dbReference>
<reference evidence="6" key="1">
    <citation type="submission" date="2023-07" db="EMBL/GenBank/DDBJ databases">
        <title>Sequencing the genomes of 1000 actinobacteria strains.</title>
        <authorList>
            <person name="Klenk H.-P."/>
        </authorList>
    </citation>
    <scope>NUCLEOTIDE SEQUENCE</scope>
    <source>
        <strain evidence="6">DSM 13988</strain>
    </source>
</reference>
<dbReference type="Pfam" id="PF00440">
    <property type="entry name" value="TetR_N"/>
    <property type="match status" value="1"/>
</dbReference>
<gene>
    <name evidence="6" type="ORF">J2S35_001239</name>
</gene>
<evidence type="ECO:0000256" key="1">
    <source>
        <dbReference type="ARBA" id="ARBA00023015"/>
    </source>
</evidence>
<comment type="caution">
    <text evidence="6">The sequence shown here is derived from an EMBL/GenBank/DDBJ whole genome shotgun (WGS) entry which is preliminary data.</text>
</comment>
<dbReference type="RefSeq" id="WP_309851085.1">
    <property type="nucleotide sequence ID" value="NZ_BAAAIU010000003.1"/>
</dbReference>
<keyword evidence="7" id="KW-1185">Reference proteome</keyword>
<dbReference type="Pfam" id="PF13305">
    <property type="entry name" value="TetR_C_33"/>
    <property type="match status" value="1"/>
</dbReference>
<evidence type="ECO:0000259" key="5">
    <source>
        <dbReference type="PROSITE" id="PS50977"/>
    </source>
</evidence>
<evidence type="ECO:0000256" key="2">
    <source>
        <dbReference type="ARBA" id="ARBA00023125"/>
    </source>
</evidence>